<gene>
    <name evidence="2" type="ORF">HTY61_05325</name>
</gene>
<proteinExistence type="predicted"/>
<sequence>MVGERGQVARPSGRASRIDALKRLCEGGAIVHIADAAKQLDTSEITIRRDLCDGENGIVCLGGYIMFAEEKGERYSLTHAQGTNTIAKRRVAQEAAKLIEPEDTVFIDAGSTLEHLAPHVPQNANVTVVTQAMNIAESVVRLEGVTLLMVAGVYHAESGTFSSETALQMLREINITKGFFSAAGIHETEGVTCFHFHEVAVKKAAIARSQRRFLVADATKWGKLRPATFAHLSDFEAWIGQDESVAGSSDPA</sequence>
<feature type="domain" description="DeoR-like transcriptional repressor C-terminal sensor" evidence="1">
    <location>
        <begin position="84"/>
        <end position="239"/>
    </location>
</feature>
<dbReference type="Proteomes" id="UP000509367">
    <property type="component" value="Chromosome"/>
</dbReference>
<dbReference type="KEGG" id="orm:HTY61_05325"/>
<dbReference type="SUPFAM" id="SSF100950">
    <property type="entry name" value="NagB/RpiA/CoA transferase-like"/>
    <property type="match status" value="1"/>
</dbReference>
<dbReference type="SMART" id="SM01134">
    <property type="entry name" value="DeoRC"/>
    <property type="match status" value="1"/>
</dbReference>
<evidence type="ECO:0000259" key="1">
    <source>
        <dbReference type="Pfam" id="PF00455"/>
    </source>
</evidence>
<organism evidence="2 3">
    <name type="scientific">Oricola thermophila</name>
    <dbReference type="NCBI Taxonomy" id="2742145"/>
    <lineage>
        <taxon>Bacteria</taxon>
        <taxon>Pseudomonadati</taxon>
        <taxon>Pseudomonadota</taxon>
        <taxon>Alphaproteobacteria</taxon>
        <taxon>Hyphomicrobiales</taxon>
        <taxon>Ahrensiaceae</taxon>
        <taxon>Oricola</taxon>
    </lineage>
</organism>
<protein>
    <submittedName>
        <fullName evidence="2">DeoR/GlpR transcriptional regulator</fullName>
    </submittedName>
</protein>
<dbReference type="InterPro" id="IPR050313">
    <property type="entry name" value="Carb_Metab_HTH_regulators"/>
</dbReference>
<accession>A0A6N1VBJ8</accession>
<dbReference type="AlphaFoldDB" id="A0A6N1VBJ8"/>
<name>A0A6N1VBJ8_9HYPH</name>
<evidence type="ECO:0000313" key="2">
    <source>
        <dbReference type="EMBL" id="QKV17923.1"/>
    </source>
</evidence>
<dbReference type="Gene3D" id="3.40.50.1360">
    <property type="match status" value="1"/>
</dbReference>
<dbReference type="PANTHER" id="PTHR30363">
    <property type="entry name" value="HTH-TYPE TRANSCRIPTIONAL REGULATOR SRLR-RELATED"/>
    <property type="match status" value="1"/>
</dbReference>
<evidence type="ECO:0000313" key="3">
    <source>
        <dbReference type="Proteomes" id="UP000509367"/>
    </source>
</evidence>
<reference evidence="2 3" key="1">
    <citation type="submission" date="2020-06" db="EMBL/GenBank/DDBJ databases">
        <title>Oricola thermophila sp. nov. isolated from a tidal sediments.</title>
        <authorList>
            <person name="Kwon K.K."/>
            <person name="Yang S.-H."/>
            <person name="Park M.-J."/>
        </authorList>
    </citation>
    <scope>NUCLEOTIDE SEQUENCE [LARGE SCALE GENOMIC DNA]</scope>
    <source>
        <strain evidence="2 3">MEBiC13590</strain>
    </source>
</reference>
<dbReference type="Pfam" id="PF00455">
    <property type="entry name" value="DeoRC"/>
    <property type="match status" value="1"/>
</dbReference>
<dbReference type="EMBL" id="CP054836">
    <property type="protein sequence ID" value="QKV17923.1"/>
    <property type="molecule type" value="Genomic_DNA"/>
</dbReference>
<dbReference type="PANTHER" id="PTHR30363:SF8">
    <property type="entry name" value="DEOXYRIBOSE OPERON REPRESSOR"/>
    <property type="match status" value="1"/>
</dbReference>
<dbReference type="InterPro" id="IPR014036">
    <property type="entry name" value="DeoR-like_C"/>
</dbReference>
<keyword evidence="3" id="KW-1185">Reference proteome</keyword>
<dbReference type="InterPro" id="IPR037171">
    <property type="entry name" value="NagB/RpiA_transferase-like"/>
</dbReference>